<keyword evidence="1" id="KW-0472">Membrane</keyword>
<dbReference type="InterPro" id="IPR003961">
    <property type="entry name" value="FN3_dom"/>
</dbReference>
<dbReference type="EMBL" id="JAKZGP010000002">
    <property type="protein sequence ID" value="MCH7408088.1"/>
    <property type="molecule type" value="Genomic_DNA"/>
</dbReference>
<dbReference type="SUPFAM" id="SSF49265">
    <property type="entry name" value="Fibronectin type III"/>
    <property type="match status" value="1"/>
</dbReference>
<keyword evidence="1" id="KW-1133">Transmembrane helix</keyword>
<dbReference type="Proteomes" id="UP001165489">
    <property type="component" value="Unassembled WGS sequence"/>
</dbReference>
<dbReference type="RefSeq" id="WP_241346050.1">
    <property type="nucleotide sequence ID" value="NZ_JAKZGP010000002.1"/>
</dbReference>
<evidence type="ECO:0000259" key="2">
    <source>
        <dbReference type="PROSITE" id="PS50853"/>
    </source>
</evidence>
<protein>
    <submittedName>
        <fullName evidence="3">Fibronectin type III domain-containing protein</fullName>
    </submittedName>
</protein>
<keyword evidence="4" id="KW-1185">Reference proteome</keyword>
<dbReference type="InterPro" id="IPR033427">
    <property type="entry name" value="DUF5123"/>
</dbReference>
<comment type="caution">
    <text evidence="3">The sequence shown here is derived from an EMBL/GenBank/DDBJ whole genome shotgun (WGS) entry which is preliminary data.</text>
</comment>
<dbReference type="InterPro" id="IPR011050">
    <property type="entry name" value="Pectin_lyase_fold/virulence"/>
</dbReference>
<dbReference type="PROSITE" id="PS50853">
    <property type="entry name" value="FN3"/>
    <property type="match status" value="1"/>
</dbReference>
<accession>A0ABS9UVM0</accession>
<dbReference type="Pfam" id="PF00041">
    <property type="entry name" value="fn3"/>
    <property type="match status" value="1"/>
</dbReference>
<dbReference type="Gene3D" id="2.60.40.10">
    <property type="entry name" value="Immunoglobulins"/>
    <property type="match status" value="1"/>
</dbReference>
<reference evidence="3" key="1">
    <citation type="submission" date="2022-03" db="EMBL/GenBank/DDBJ databases">
        <title>De novo assembled genomes of Belliella spp. (Cyclobacteriaceae) strains.</title>
        <authorList>
            <person name="Szabo A."/>
            <person name="Korponai K."/>
            <person name="Felfoldi T."/>
        </authorList>
    </citation>
    <scope>NUCLEOTIDE SEQUENCE</scope>
    <source>
        <strain evidence="3">DSM 111904</strain>
    </source>
</reference>
<sequence>MEKSLIKQCTTWWAQLLGLALCIVFYTGCKDLQEFTLDTIPSPSDLQIDREGRNATLSWTQTPDSRINSYEVQLGTDADFSSILSTDTLEVGEQSFTFMDLESEESYAARVRALNPDPLINSYYASITFISNTIENIFRVVNNEHLGIGQVLLRWNAPEEGTVTRLVLTPTAGGDQVTLDLNPDQIAAREARVEGLSENRLEYKAEIFDGDIVRGELFFFTLDINSAITIEGESYANLQAAINAASSGAVIRIGSSTYNFSEIQNGTILVDGKSLTIEAATENSNKPEIILRNFELRGDIGYLNFKGIKIHSISKAQTSQNNDYNKHIFGASYVTGQFNLELLDCDLSGAESGLIFTQGVGAASAPEPIAGSGIFGVTIENSLLHSFGNAGGDFIDFRSGSISSVQIKNTSIWNSARALLRADPDVSFTGTDGFVLDHVTVNSVCDGGRFVDVRANGRTVIRNSIITNKVSNHGNRMQNGASLVIQNSNLFGSNINNITAGATMTDRVEFDPQYTNASSGNFSIQNAALKALSIGDPRWF</sequence>
<evidence type="ECO:0000313" key="4">
    <source>
        <dbReference type="Proteomes" id="UP001165489"/>
    </source>
</evidence>
<dbReference type="InterPro" id="IPR036116">
    <property type="entry name" value="FN3_sf"/>
</dbReference>
<feature type="domain" description="Fibronectin type-III" evidence="2">
    <location>
        <begin position="42"/>
        <end position="136"/>
    </location>
</feature>
<feature type="transmembrane region" description="Helical" evidence="1">
    <location>
        <begin position="12"/>
        <end position="28"/>
    </location>
</feature>
<name>A0ABS9UVM0_9BACT</name>
<dbReference type="InterPro" id="IPR013783">
    <property type="entry name" value="Ig-like_fold"/>
</dbReference>
<dbReference type="CDD" id="cd00063">
    <property type="entry name" value="FN3"/>
    <property type="match status" value="1"/>
</dbReference>
<gene>
    <name evidence="3" type="ORF">MM239_01665</name>
</gene>
<evidence type="ECO:0000256" key="1">
    <source>
        <dbReference type="SAM" id="Phobius"/>
    </source>
</evidence>
<evidence type="ECO:0000313" key="3">
    <source>
        <dbReference type="EMBL" id="MCH7408088.1"/>
    </source>
</evidence>
<keyword evidence="1" id="KW-0812">Transmembrane</keyword>
<organism evidence="3 4">
    <name type="scientific">Belliella filtrata</name>
    <dbReference type="NCBI Taxonomy" id="2923435"/>
    <lineage>
        <taxon>Bacteria</taxon>
        <taxon>Pseudomonadati</taxon>
        <taxon>Bacteroidota</taxon>
        <taxon>Cytophagia</taxon>
        <taxon>Cytophagales</taxon>
        <taxon>Cyclobacteriaceae</taxon>
        <taxon>Belliella</taxon>
    </lineage>
</organism>
<dbReference type="SUPFAM" id="SSF51126">
    <property type="entry name" value="Pectin lyase-like"/>
    <property type="match status" value="1"/>
</dbReference>
<proteinExistence type="predicted"/>
<dbReference type="Pfam" id="PF17161">
    <property type="entry name" value="DUF5123"/>
    <property type="match status" value="1"/>
</dbReference>